<dbReference type="SMART" id="SM00249">
    <property type="entry name" value="PHD"/>
    <property type="match status" value="1"/>
</dbReference>
<feature type="compositionally biased region" description="Polar residues" evidence="6">
    <location>
        <begin position="320"/>
        <end position="350"/>
    </location>
</feature>
<dbReference type="InterPro" id="IPR053114">
    <property type="entry name" value="ATXR5/ATXR6"/>
</dbReference>
<keyword evidence="2 5" id="KW-0863">Zinc-finger</keyword>
<feature type="domain" description="PHD-type" evidence="7">
    <location>
        <begin position="822"/>
        <end position="872"/>
    </location>
</feature>
<evidence type="ECO:0000256" key="6">
    <source>
        <dbReference type="SAM" id="MobiDB-lite"/>
    </source>
</evidence>
<feature type="compositionally biased region" description="Basic and acidic residues" evidence="6">
    <location>
        <begin position="142"/>
        <end position="152"/>
    </location>
</feature>
<keyword evidence="11" id="KW-1185">Reference proteome</keyword>
<organism evidence="10 11">
    <name type="scientific">Discostella pseudostelligera</name>
    <dbReference type="NCBI Taxonomy" id="259834"/>
    <lineage>
        <taxon>Eukaryota</taxon>
        <taxon>Sar</taxon>
        <taxon>Stramenopiles</taxon>
        <taxon>Ochrophyta</taxon>
        <taxon>Bacillariophyta</taxon>
        <taxon>Coscinodiscophyceae</taxon>
        <taxon>Thalassiosirophycidae</taxon>
        <taxon>Stephanodiscales</taxon>
        <taxon>Stephanodiscaceae</taxon>
        <taxon>Discostella</taxon>
    </lineage>
</organism>
<evidence type="ECO:0000259" key="9">
    <source>
        <dbReference type="PROSITE" id="PS50280"/>
    </source>
</evidence>
<dbReference type="PANTHER" id="PTHR48442">
    <property type="entry name" value="SET DOMAIN-CONTAINING PROTEIN"/>
    <property type="match status" value="1"/>
</dbReference>
<dbReference type="Proteomes" id="UP001530293">
    <property type="component" value="Unassembled WGS sequence"/>
</dbReference>
<dbReference type="PROSITE" id="PS01359">
    <property type="entry name" value="ZF_PHD_1"/>
    <property type="match status" value="1"/>
</dbReference>
<dbReference type="Gene3D" id="3.30.40.10">
    <property type="entry name" value="Zinc/RING finger domain, C3HC4 (zinc finger)"/>
    <property type="match status" value="1"/>
</dbReference>
<dbReference type="EMBL" id="JALLBG020000195">
    <property type="protein sequence ID" value="KAL3759987.1"/>
    <property type="molecule type" value="Genomic_DNA"/>
</dbReference>
<dbReference type="InterPro" id="IPR011011">
    <property type="entry name" value="Znf_FYVE_PHD"/>
</dbReference>
<dbReference type="InterPro" id="IPR019787">
    <property type="entry name" value="Znf_PHD-finger"/>
</dbReference>
<evidence type="ECO:0000256" key="3">
    <source>
        <dbReference type="ARBA" id="ARBA00022833"/>
    </source>
</evidence>
<sequence>MSTKRKTCPKDIYQSAVAKRAAALAAEPNLMIHVGDVGYTFRKEFNAGWFHGVVVEIRPGAEKGFDRRCYYEDGDYEDLSVSLLRKYALLDPEVKKTKPNVSAARAAMTVKAECTDDNAECPTTILSRRESSHKKHRANPKGMHEKSTIDDAESKNRHNIQPYIPHNSVSHIHQSARNANLSTSIGDDGTVGETSQLGFRKSSRQPKPPQWADEIYTYEHVKQVHHKQKKRLVEGPSPEMRYTLDYDIPVDEAALSTLHSLDAGHMMRSTDSDSDEDENEGWLEKVAVSLGAESSSKRLARSTQRVCNSSTVDGRGCTPAPSTRNNADEQSIDANMHASSGMNDNNSQQPPTEPSRAPQPPYDSESFPLLSKCPVKSYYGCLVFHKEDARRRVGEVLVEQEKPWVQVIMDGVRKICHVANLIVVPSQLFKVGDWSCENCNECNDGRSSACRSCNTTKTDSSERSIFLGVVGEAVVSDRRDCQRVDLHGDRSSCMDCVSVDLDSRDQPPLQSQSKPNCEGIIAAIAEVMPTFLSKLHQSQVNKLGWTINCREDAIVCGERTCFPIGMKFRKFFPGYGFHDGRILNVVRKYFVDSDKNEKRPALVYRCNYNDDDEEELLHHEIASLCQIYDKRNLSPEAHPQDQIPPSTVFETLSGHTIEIVCHKTPSGSKNNEGGTVVVKFHGCMKRKEFNLTDLQLAILRKVGTCRPNSTVAERAVDASQTGTTCQSSSASEINMGQDGLQSSRVLEWPIRSQKNENEFDIIKGLKLHRKRCHANLDDDYDVVKFPTNSVVNNPADIRPRCSLGKWDPAGCSDYLTWDPYDSTVCQICSIDKDDKQVVICDRCHNGFHMYCVRPVMVNIPKGDWLCSACSGRSNPRVSFDEFSLSFHDLEVFEFLGLPYSTPREFFTTHADAIMISSLISPTAVKQHATSQRVPANDAVFGNDIKFNRNIEKHDWCLPMPMTSEKDYVSRMLSLSSIVAAMKFSGMTSNLYDLAYGGNAEASMNDPNLEVNVITPMSKRNLEIFRAFEHNIRKGVYPPIQIVYDDNLGLSVKALAGMQRHTLIAQYLGEVTMDSQSSNDSLMTLLDTGDSSSSLIIDPSRVGNFARFLSGINNGRAESKRKINVRTRRFEMDGKMHVCLFTSRRVEAGEILQYDYNAGHEGKDSRQWAETGFYDTSNFF</sequence>
<dbReference type="SUPFAM" id="SSF82199">
    <property type="entry name" value="SET domain"/>
    <property type="match status" value="1"/>
</dbReference>
<protein>
    <submittedName>
        <fullName evidence="10">Uncharacterized protein</fullName>
    </submittedName>
</protein>
<dbReference type="InterPro" id="IPR001214">
    <property type="entry name" value="SET_dom"/>
</dbReference>
<keyword evidence="3" id="KW-0862">Zinc</keyword>
<dbReference type="InterPro" id="IPR046341">
    <property type="entry name" value="SET_dom_sf"/>
</dbReference>
<dbReference type="CDD" id="cd15545">
    <property type="entry name" value="PHD_BAZ2A_like"/>
    <property type="match status" value="1"/>
</dbReference>
<dbReference type="GO" id="GO:0006325">
    <property type="term" value="P:chromatin organization"/>
    <property type="evidence" value="ECO:0007669"/>
    <property type="project" value="UniProtKB-KW"/>
</dbReference>
<evidence type="ECO:0000256" key="2">
    <source>
        <dbReference type="ARBA" id="ARBA00022771"/>
    </source>
</evidence>
<proteinExistence type="predicted"/>
<dbReference type="InterPro" id="IPR001876">
    <property type="entry name" value="Znf_RanBP2"/>
</dbReference>
<dbReference type="Pfam" id="PF00628">
    <property type="entry name" value="PHD"/>
    <property type="match status" value="1"/>
</dbReference>
<dbReference type="PROSITE" id="PS01358">
    <property type="entry name" value="ZF_RANBP2_1"/>
    <property type="match status" value="1"/>
</dbReference>
<reference evidence="10 11" key="1">
    <citation type="submission" date="2024-10" db="EMBL/GenBank/DDBJ databases">
        <title>Updated reference genomes for cyclostephanoid diatoms.</title>
        <authorList>
            <person name="Roberts W.R."/>
            <person name="Alverson A.J."/>
        </authorList>
    </citation>
    <scope>NUCLEOTIDE SEQUENCE [LARGE SCALE GENOMIC DNA]</scope>
    <source>
        <strain evidence="10 11">AJA232-27</strain>
    </source>
</reference>
<keyword evidence="1" id="KW-0479">Metal-binding</keyword>
<name>A0ABD3M8P9_9STRA</name>
<feature type="domain" description="SET" evidence="9">
    <location>
        <begin position="1037"/>
        <end position="1156"/>
    </location>
</feature>
<accession>A0ABD3M8P9</accession>
<dbReference type="PROSITE" id="PS50280">
    <property type="entry name" value="SET"/>
    <property type="match status" value="1"/>
</dbReference>
<evidence type="ECO:0000259" key="8">
    <source>
        <dbReference type="PROSITE" id="PS50199"/>
    </source>
</evidence>
<dbReference type="PANTHER" id="PTHR48442:SF1">
    <property type="entry name" value="SET DOMAIN-CONTAINING PROTEIN"/>
    <property type="match status" value="1"/>
</dbReference>
<dbReference type="GO" id="GO:0008270">
    <property type="term" value="F:zinc ion binding"/>
    <property type="evidence" value="ECO:0007669"/>
    <property type="project" value="UniProtKB-KW"/>
</dbReference>
<evidence type="ECO:0000259" key="7">
    <source>
        <dbReference type="PROSITE" id="PS50016"/>
    </source>
</evidence>
<keyword evidence="4" id="KW-0156">Chromatin regulator</keyword>
<feature type="compositionally biased region" description="Polar residues" evidence="6">
    <location>
        <begin position="301"/>
        <end position="312"/>
    </location>
</feature>
<feature type="compositionally biased region" description="Pro residues" evidence="6">
    <location>
        <begin position="351"/>
        <end position="361"/>
    </location>
</feature>
<dbReference type="PROSITE" id="PS50016">
    <property type="entry name" value="ZF_PHD_2"/>
    <property type="match status" value="1"/>
</dbReference>
<comment type="caution">
    <text evidence="10">The sequence shown here is derived from an EMBL/GenBank/DDBJ whole genome shotgun (WGS) entry which is preliminary data.</text>
</comment>
<evidence type="ECO:0000256" key="4">
    <source>
        <dbReference type="ARBA" id="ARBA00022853"/>
    </source>
</evidence>
<evidence type="ECO:0000313" key="10">
    <source>
        <dbReference type="EMBL" id="KAL3759987.1"/>
    </source>
</evidence>
<feature type="domain" description="RanBP2-type" evidence="8">
    <location>
        <begin position="430"/>
        <end position="459"/>
    </location>
</feature>
<dbReference type="AlphaFoldDB" id="A0ABD3M8P9"/>
<feature type="region of interest" description="Disordered" evidence="6">
    <location>
        <begin position="128"/>
        <end position="152"/>
    </location>
</feature>
<dbReference type="Gene3D" id="2.170.270.10">
    <property type="entry name" value="SET domain"/>
    <property type="match status" value="1"/>
</dbReference>
<feature type="region of interest" description="Disordered" evidence="6">
    <location>
        <begin position="293"/>
        <end position="364"/>
    </location>
</feature>
<evidence type="ECO:0000313" key="11">
    <source>
        <dbReference type="Proteomes" id="UP001530293"/>
    </source>
</evidence>
<gene>
    <name evidence="10" type="ORF">ACHAWU_000610</name>
</gene>
<feature type="region of interest" description="Disordered" evidence="6">
    <location>
        <begin position="182"/>
        <end position="209"/>
    </location>
</feature>
<evidence type="ECO:0000256" key="5">
    <source>
        <dbReference type="PROSITE-ProRule" id="PRU00322"/>
    </source>
</evidence>
<dbReference type="InterPro" id="IPR001965">
    <property type="entry name" value="Znf_PHD"/>
</dbReference>
<dbReference type="InterPro" id="IPR013083">
    <property type="entry name" value="Znf_RING/FYVE/PHD"/>
</dbReference>
<dbReference type="SUPFAM" id="SSF57903">
    <property type="entry name" value="FYVE/PHD zinc finger"/>
    <property type="match status" value="1"/>
</dbReference>
<dbReference type="PROSITE" id="PS50199">
    <property type="entry name" value="ZF_RANBP2_2"/>
    <property type="match status" value="1"/>
</dbReference>
<dbReference type="InterPro" id="IPR019786">
    <property type="entry name" value="Zinc_finger_PHD-type_CS"/>
</dbReference>
<evidence type="ECO:0000256" key="1">
    <source>
        <dbReference type="ARBA" id="ARBA00022723"/>
    </source>
</evidence>